<dbReference type="AlphaFoldDB" id="V6LKV4"/>
<dbReference type="Proteomes" id="UP000018208">
    <property type="component" value="Unassembled WGS sequence"/>
</dbReference>
<evidence type="ECO:0000313" key="2">
    <source>
        <dbReference type="EMBL" id="KAH0572239.1"/>
    </source>
</evidence>
<organism evidence="1">
    <name type="scientific">Spironucleus salmonicida</name>
    <dbReference type="NCBI Taxonomy" id="348837"/>
    <lineage>
        <taxon>Eukaryota</taxon>
        <taxon>Metamonada</taxon>
        <taxon>Diplomonadida</taxon>
        <taxon>Hexamitidae</taxon>
        <taxon>Hexamitinae</taxon>
        <taxon>Spironucleus</taxon>
    </lineage>
</organism>
<gene>
    <name evidence="1" type="ORF">SS50377_19021</name>
    <name evidence="2" type="ORF">SS50377_26449</name>
</gene>
<evidence type="ECO:0000313" key="1">
    <source>
        <dbReference type="EMBL" id="EST41309.1"/>
    </source>
</evidence>
<proteinExistence type="predicted"/>
<protein>
    <submittedName>
        <fullName evidence="1">Uncharacterized protein</fullName>
    </submittedName>
</protein>
<name>V6LKV4_9EUKA</name>
<sequence length="77" mass="9006">MQEQQINIHLVPEVIEESQGLNYSFNITETVKINYNYDDEIIDSLLQSNSKAQYIQEKTSIRNTKQERVQSNSDVNQ</sequence>
<keyword evidence="3" id="KW-1185">Reference proteome</keyword>
<accession>V6LKV4</accession>
<dbReference type="VEuPathDB" id="GiardiaDB:SS50377_26449"/>
<evidence type="ECO:0000313" key="3">
    <source>
        <dbReference type="Proteomes" id="UP000018208"/>
    </source>
</evidence>
<reference evidence="2" key="2">
    <citation type="submission" date="2020-12" db="EMBL/GenBank/DDBJ databases">
        <title>New Spironucleus salmonicida genome in near-complete chromosomes.</title>
        <authorList>
            <person name="Xu F."/>
            <person name="Kurt Z."/>
            <person name="Jimenez-Gonzalez A."/>
            <person name="Astvaldsson A."/>
            <person name="Andersson J.O."/>
            <person name="Svard S.G."/>
        </authorList>
    </citation>
    <scope>NUCLEOTIDE SEQUENCE</scope>
    <source>
        <strain evidence="2">ATCC 50377</strain>
    </source>
</reference>
<dbReference type="EMBL" id="AUWU02000006">
    <property type="protein sequence ID" value="KAH0572239.1"/>
    <property type="molecule type" value="Genomic_DNA"/>
</dbReference>
<dbReference type="EMBL" id="KI546170">
    <property type="protein sequence ID" value="EST41309.1"/>
    <property type="molecule type" value="Genomic_DNA"/>
</dbReference>
<reference evidence="1 2" key="1">
    <citation type="journal article" date="2014" name="PLoS Genet.">
        <title>The Genome of Spironucleus salmonicida Highlights a Fish Pathogen Adapted to Fluctuating Environments.</title>
        <authorList>
            <person name="Xu F."/>
            <person name="Jerlstrom-Hultqvist J."/>
            <person name="Einarsson E."/>
            <person name="Astvaldsson A."/>
            <person name="Svard S.G."/>
            <person name="Andersson J.O."/>
        </authorList>
    </citation>
    <scope>NUCLEOTIDE SEQUENCE</scope>
    <source>
        <strain evidence="2">ATCC 50377</strain>
    </source>
</reference>